<reference evidence="13" key="1">
    <citation type="submission" date="2023-03" db="EMBL/GenBank/DDBJ databases">
        <authorList>
            <person name="Steffen K."/>
            <person name="Cardenas P."/>
        </authorList>
    </citation>
    <scope>NUCLEOTIDE SEQUENCE</scope>
</reference>
<feature type="repeat" description="Filamin" evidence="7">
    <location>
        <begin position="769"/>
        <end position="866"/>
    </location>
</feature>
<dbReference type="InterPro" id="IPR016162">
    <property type="entry name" value="Ald_DH_N"/>
</dbReference>
<feature type="domain" description="Aldehyde dehydrogenase" evidence="12">
    <location>
        <begin position="101"/>
        <end position="556"/>
    </location>
</feature>
<dbReference type="InterPro" id="IPR001298">
    <property type="entry name" value="Filamin/ABP280_rpt"/>
</dbReference>
<keyword evidence="4" id="KW-0863">Zinc-finger</keyword>
<dbReference type="PROSITE" id="PS50194">
    <property type="entry name" value="FILAMIN_REPEAT"/>
    <property type="match status" value="1"/>
</dbReference>
<dbReference type="SUPFAM" id="SSF53720">
    <property type="entry name" value="ALDH-like"/>
    <property type="match status" value="2"/>
</dbReference>
<dbReference type="Gene3D" id="3.40.605.10">
    <property type="entry name" value="Aldehyde Dehydrogenase, Chain A, domain 1"/>
    <property type="match status" value="2"/>
</dbReference>
<evidence type="ECO:0000256" key="7">
    <source>
        <dbReference type="PROSITE-ProRule" id="PRU00087"/>
    </source>
</evidence>
<dbReference type="Gene3D" id="3.40.309.10">
    <property type="entry name" value="Aldehyde Dehydrogenase, Chain A, domain 2"/>
    <property type="match status" value="1"/>
</dbReference>
<dbReference type="CDD" id="cd05819">
    <property type="entry name" value="NHL"/>
    <property type="match status" value="1"/>
</dbReference>
<dbReference type="CDD" id="cd07111">
    <property type="entry name" value="ALDH_F16"/>
    <property type="match status" value="1"/>
</dbReference>
<feature type="repeat" description="NHL" evidence="8">
    <location>
        <begin position="1000"/>
        <end position="1044"/>
    </location>
</feature>
<sequence length="1357" mass="148106">MSTRSKRSAASAGAVNHLDVATPVKMAKLNNLTASSTTIAAAEGKGGKQTKTAAATGDSPSVRSLVSSTPVYGPAPESPAVAKAWLEDHGNSLGHFINGTWVKPEGRKTYDTVNPATGEKLASTIQGVQEDADLAVAAAKKAFESWSRLPGHVRARHLYSIARHVQKHARLIAVVESMDNGKPIRESRDLDIPLVARHFYHHAGWAQLMEEEMKGWAPIGVVCAIVPWNFPLMLFTWKVCPALAMGNTVVLKPATYTRLSALLFAEICAEAGLPPGVLNVVTGPGSFGQMIATHPDVDKVGFTGSTEVGQKLRRAIAGSGKKISLELGGKSPFVVFDSADLDSTVEGVVDAIFFNQGQVCSAGSRLLVQENVAQTVVKKIKNRMTHLRVGDSLDKGIDMGAIVDPSQRKSIDDYVQEARRDGAEVYQACAAIPSNGCFYPPTLITGVQPVSRCVQEEYILRRIDQSDCIFGPVLTVLTFRTPKEAIALANNTRYGLGSSVWTENLTLGLEVALSLKSGACWVNSHNLFDAAAGFGSYRESGFGRDGGKEGLYEYVKPAWQTRPRPQIDEEKVKNFGKNVAPRPLNPSQKELQLYPVAMEIEGSQAPSHCLVPDHRNHNYDLVPKVFPKQEKVIVDSLKPVEEQIATFERAAESFDTRCAAVAEQKTAVVAEIRTAMAKLRQALEARETELVGQAEQTAQQKLKTLAAQRDGFELQLGQLRSCQDFVEESRRSFKPDTLALAEQADMKFAHSLPELVKTCQQFGKVYQCPEMYQASGEGIKVAMRGQTAAISIQAFDREGEAYLRPVDNLRCELVASDGSSRVSGTVNRRNQNIYDISYQPRVTGEHHLYILVEEQPILNSPFTVTVLPNFTAPANIIGHLKGPYGVAARERGEVVVVENDRHRVSIISINGRKRSFGTFGLVGPGRFKEPSRIAIDSGGNILVTDQDNHRIQQFSSAGKFLRTVGTQGSRPLQFQSPDGIAVHPLTGKVIQVFTFSGVYLRQFGKKGEGEGELNGPVSIAIDSGNVVYVGEYGNDDRISIFSTDGEFIKSFGKGPVEFSCPYGLAVDKKGTLIDRTLKMYIGGSQKRPDAPYCRPVRGASGGVVGQVAEGNRKDIREAVEAAHKAAPGWGKRAAHNRAQIVYYIAENLELRHREVAQRIADMTGRQYEDCKKEVDLSIRRLFYWGAYADKFGGTVQETTLYGATVRINEPVGVIGIACPDQFPLLAFVSLFAPAVVRGNTVVIVPSETAPLSATDLYQVFDTSDLPGGVVNVITGSRDHLTKYLAEHQDVEAMWYFGSAEGCKFVETASCGNVKRSWVNYGLSRDWISMEQGQGEEFLYHATEVKNIWLPMGEIFAN</sequence>
<dbReference type="GO" id="GO:0008270">
    <property type="term" value="F:zinc ion binding"/>
    <property type="evidence" value="ECO:0007669"/>
    <property type="project" value="UniProtKB-KW"/>
</dbReference>
<evidence type="ECO:0000256" key="8">
    <source>
        <dbReference type="PROSITE-ProRule" id="PRU00504"/>
    </source>
</evidence>
<evidence type="ECO:0000256" key="2">
    <source>
        <dbReference type="ARBA" id="ARBA00022723"/>
    </source>
</evidence>
<keyword evidence="2" id="KW-0479">Metal-binding</keyword>
<evidence type="ECO:0000313" key="13">
    <source>
        <dbReference type="EMBL" id="CAI8044403.1"/>
    </source>
</evidence>
<comment type="caution">
    <text evidence="13">The sequence shown here is derived from an EMBL/GenBank/DDBJ whole genome shotgun (WGS) entry which is preliminary data.</text>
</comment>
<evidence type="ECO:0000313" key="14">
    <source>
        <dbReference type="Proteomes" id="UP001174909"/>
    </source>
</evidence>
<dbReference type="InterPro" id="IPR016160">
    <property type="entry name" value="Ald_DH_CS_CYS"/>
</dbReference>
<dbReference type="InterPro" id="IPR017868">
    <property type="entry name" value="Filamin/ABP280_repeat-like"/>
</dbReference>
<dbReference type="InterPro" id="IPR029510">
    <property type="entry name" value="Ald_DH_CS_GLU"/>
</dbReference>
<evidence type="ECO:0000256" key="9">
    <source>
        <dbReference type="PROSITE-ProRule" id="PRU10007"/>
    </source>
</evidence>
<dbReference type="Gene3D" id="2.120.10.30">
    <property type="entry name" value="TolB, C-terminal domain"/>
    <property type="match status" value="2"/>
</dbReference>
<organism evidence="13 14">
    <name type="scientific">Geodia barretti</name>
    <name type="common">Barrett's horny sponge</name>
    <dbReference type="NCBI Taxonomy" id="519541"/>
    <lineage>
        <taxon>Eukaryota</taxon>
        <taxon>Metazoa</taxon>
        <taxon>Porifera</taxon>
        <taxon>Demospongiae</taxon>
        <taxon>Heteroscleromorpha</taxon>
        <taxon>Tetractinellida</taxon>
        <taxon>Astrophorina</taxon>
        <taxon>Geodiidae</taxon>
        <taxon>Geodia</taxon>
    </lineage>
</organism>
<dbReference type="InterPro" id="IPR015590">
    <property type="entry name" value="Aldehyde_DH_dom"/>
</dbReference>
<evidence type="ECO:0000256" key="5">
    <source>
        <dbReference type="ARBA" id="ARBA00022833"/>
    </source>
</evidence>
<keyword evidence="3" id="KW-0677">Repeat</keyword>
<evidence type="ECO:0000256" key="1">
    <source>
        <dbReference type="ARBA" id="ARBA00009986"/>
    </source>
</evidence>
<protein>
    <submittedName>
        <fullName evidence="13">Aldehyde dehydrogenase family 16 member A1</fullName>
    </submittedName>
</protein>
<proteinExistence type="inferred from homology"/>
<feature type="compositionally biased region" description="Polar residues" evidence="11">
    <location>
        <begin position="49"/>
        <end position="70"/>
    </location>
</feature>
<keyword evidence="14" id="KW-1185">Reference proteome</keyword>
<dbReference type="EMBL" id="CASHTH010003393">
    <property type="protein sequence ID" value="CAI8044403.1"/>
    <property type="molecule type" value="Genomic_DNA"/>
</dbReference>
<dbReference type="InterPro" id="IPR016163">
    <property type="entry name" value="Ald_DH_C"/>
</dbReference>
<feature type="repeat" description="NHL" evidence="8">
    <location>
        <begin position="919"/>
        <end position="957"/>
    </location>
</feature>
<dbReference type="PROSITE" id="PS00070">
    <property type="entry name" value="ALDEHYDE_DEHYDR_CYS"/>
    <property type="match status" value="1"/>
</dbReference>
<dbReference type="GO" id="GO:0016620">
    <property type="term" value="F:oxidoreductase activity, acting on the aldehyde or oxo group of donors, NAD or NADP as acceptor"/>
    <property type="evidence" value="ECO:0007669"/>
    <property type="project" value="InterPro"/>
</dbReference>
<evidence type="ECO:0000259" key="12">
    <source>
        <dbReference type="Pfam" id="PF00171"/>
    </source>
</evidence>
<feature type="region of interest" description="Disordered" evidence="11">
    <location>
        <begin position="43"/>
        <end position="73"/>
    </location>
</feature>
<dbReference type="Pfam" id="PF01436">
    <property type="entry name" value="NHL"/>
    <property type="match status" value="1"/>
</dbReference>
<dbReference type="Pfam" id="PF00171">
    <property type="entry name" value="Aldedh"/>
    <property type="match status" value="2"/>
</dbReference>
<dbReference type="PANTHER" id="PTHR11699">
    <property type="entry name" value="ALDEHYDE DEHYDROGENASE-RELATED"/>
    <property type="match status" value="1"/>
</dbReference>
<dbReference type="InterPro" id="IPR001258">
    <property type="entry name" value="NHL_repeat"/>
</dbReference>
<evidence type="ECO:0000256" key="6">
    <source>
        <dbReference type="ARBA" id="ARBA00023002"/>
    </source>
</evidence>
<dbReference type="Pfam" id="PF00630">
    <property type="entry name" value="Filamin"/>
    <property type="match status" value="1"/>
</dbReference>
<dbReference type="InterPro" id="IPR014756">
    <property type="entry name" value="Ig_E-set"/>
</dbReference>
<dbReference type="PROSITE" id="PS00687">
    <property type="entry name" value="ALDEHYDE_DEHYDR_GLU"/>
    <property type="match status" value="1"/>
</dbReference>
<dbReference type="SUPFAM" id="SSF101898">
    <property type="entry name" value="NHL repeat"/>
    <property type="match status" value="1"/>
</dbReference>
<dbReference type="FunFam" id="3.40.605.10:FF:000007">
    <property type="entry name" value="NAD/NADP-dependent betaine aldehyde dehydrogenase"/>
    <property type="match status" value="1"/>
</dbReference>
<accession>A0AA35TBA5</accession>
<evidence type="ECO:0000256" key="11">
    <source>
        <dbReference type="SAM" id="MobiDB-lite"/>
    </source>
</evidence>
<gene>
    <name evidence="13" type="ORF">GBAR_LOCUS24634</name>
</gene>
<keyword evidence="5" id="KW-0862">Zinc</keyword>
<dbReference type="InterPro" id="IPR011042">
    <property type="entry name" value="6-blade_b-propeller_TolB-like"/>
</dbReference>
<dbReference type="Proteomes" id="UP001174909">
    <property type="component" value="Unassembled WGS sequence"/>
</dbReference>
<evidence type="ECO:0000256" key="10">
    <source>
        <dbReference type="RuleBase" id="RU003345"/>
    </source>
</evidence>
<feature type="active site" evidence="9">
    <location>
        <position position="326"/>
    </location>
</feature>
<dbReference type="SMART" id="SM00557">
    <property type="entry name" value="IG_FLMN"/>
    <property type="match status" value="1"/>
</dbReference>
<evidence type="ECO:0000256" key="4">
    <source>
        <dbReference type="ARBA" id="ARBA00022771"/>
    </source>
</evidence>
<dbReference type="InterPro" id="IPR016161">
    <property type="entry name" value="Ald_DH/histidinol_DH"/>
</dbReference>
<keyword evidence="6 10" id="KW-0560">Oxidoreductase</keyword>
<evidence type="ECO:0000256" key="3">
    <source>
        <dbReference type="ARBA" id="ARBA00022737"/>
    </source>
</evidence>
<comment type="similarity">
    <text evidence="1 10">Belongs to the aldehyde dehydrogenase family.</text>
</comment>
<dbReference type="SUPFAM" id="SSF81296">
    <property type="entry name" value="E set domains"/>
    <property type="match status" value="1"/>
</dbReference>
<dbReference type="PROSITE" id="PS51125">
    <property type="entry name" value="NHL"/>
    <property type="match status" value="2"/>
</dbReference>
<name>A0AA35TBA5_GEOBA</name>
<dbReference type="InterPro" id="IPR013783">
    <property type="entry name" value="Ig-like_fold"/>
</dbReference>
<feature type="domain" description="Aldehyde dehydrogenase" evidence="12">
    <location>
        <begin position="1099"/>
        <end position="1321"/>
    </location>
</feature>
<dbReference type="Gene3D" id="2.60.40.10">
    <property type="entry name" value="Immunoglobulins"/>
    <property type="match status" value="1"/>
</dbReference>